<dbReference type="RefSeq" id="WP_026644601.1">
    <property type="nucleotide sequence ID" value="NZ_NMYC01000005.1"/>
</dbReference>
<dbReference type="AlphaFoldDB" id="A0A2N5IYI1"/>
<gene>
    <name evidence="1" type="ORF">CGZ88_1507</name>
</gene>
<evidence type="ECO:0000313" key="2">
    <source>
        <dbReference type="Proteomes" id="UP000234935"/>
    </source>
</evidence>
<name>A0A2N5IYI1_9BIFI</name>
<reference evidence="1 2" key="1">
    <citation type="submission" date="2017-07" db="EMBL/GenBank/DDBJ databases">
        <title>Bifidobacterium novel species.</title>
        <authorList>
            <person name="Lugli G.A."/>
            <person name="Milani C."/>
            <person name="Duranti S."/>
            <person name="Mangifesta M."/>
        </authorList>
    </citation>
    <scope>NUCLEOTIDE SEQUENCE [LARGE SCALE GENOMIC DNA]</scope>
    <source>
        <strain evidence="2">Goo31D</strain>
    </source>
</reference>
<dbReference type="Proteomes" id="UP000234935">
    <property type="component" value="Unassembled WGS sequence"/>
</dbReference>
<accession>A0A2N5IYI1</accession>
<proteinExistence type="predicted"/>
<comment type="caution">
    <text evidence="1">The sequence shown here is derived from an EMBL/GenBank/DDBJ whole genome shotgun (WGS) entry which is preliminary data.</text>
</comment>
<sequence>MTTAEVTTGMDTLEDRYRKLRLALVVFKEYAHLEAQRKAHGESLAPQQNYSDSHGERFENTAFIEAVKENCGIDLQLGWEQLTPDVTLNMHFVGQFTAINTTRSTYINVNATWINILASFNDDKTEVTGFQACAAPKEDADNYADYVSTIKLYPLNDKDYASIKDLGIDKDELDNPDTMPALQNLYHRLIDIYNFFQAGEQHDGLN</sequence>
<keyword evidence="2" id="KW-1185">Reference proteome</keyword>
<dbReference type="EMBL" id="NMYC01000005">
    <property type="protein sequence ID" value="PLS27022.1"/>
    <property type="molecule type" value="Genomic_DNA"/>
</dbReference>
<evidence type="ECO:0000313" key="1">
    <source>
        <dbReference type="EMBL" id="PLS27022.1"/>
    </source>
</evidence>
<organism evidence="1 2">
    <name type="scientific">Bifidobacterium anseris</name>
    <dbReference type="NCBI Taxonomy" id="2020963"/>
    <lineage>
        <taxon>Bacteria</taxon>
        <taxon>Bacillati</taxon>
        <taxon>Actinomycetota</taxon>
        <taxon>Actinomycetes</taxon>
        <taxon>Bifidobacteriales</taxon>
        <taxon>Bifidobacteriaceae</taxon>
        <taxon>Bifidobacterium</taxon>
    </lineage>
</organism>
<protein>
    <submittedName>
        <fullName evidence="1">Uncharacterized protein</fullName>
    </submittedName>
</protein>